<keyword evidence="2" id="KW-1185">Reference proteome</keyword>
<dbReference type="EMBL" id="JAJBMB010000006">
    <property type="protein sequence ID" value="MCB5446033.1"/>
    <property type="molecule type" value="Genomic_DNA"/>
</dbReference>
<reference evidence="1 2" key="1">
    <citation type="submission" date="2021-10" db="EMBL/GenBank/DDBJ databases">
        <title>Collection of gut derived symbiotic bacterial strains cultured from healthy donors.</title>
        <authorList>
            <person name="Lin H."/>
            <person name="Littmann E."/>
            <person name="Claire K."/>
            <person name="Pamer E."/>
        </authorList>
    </citation>
    <scope>NUCLEOTIDE SEQUENCE [LARGE SCALE GENOMIC DNA]</scope>
    <source>
        <strain evidence="1 2">MSK.17.68</strain>
    </source>
</reference>
<gene>
    <name evidence="1" type="ORF">LIP50_07465</name>
</gene>
<name>A0ABS8CX44_9FIRM</name>
<dbReference type="Proteomes" id="UP001299409">
    <property type="component" value="Unassembled WGS sequence"/>
</dbReference>
<accession>A0ABS8CX44</accession>
<dbReference type="RefSeq" id="WP_226924173.1">
    <property type="nucleotide sequence ID" value="NZ_BAABXU010000001.1"/>
</dbReference>
<organism evidence="1 2">
    <name type="scientific">Intestinibacter bartlettii</name>
    <dbReference type="NCBI Taxonomy" id="261299"/>
    <lineage>
        <taxon>Bacteria</taxon>
        <taxon>Bacillati</taxon>
        <taxon>Bacillota</taxon>
        <taxon>Clostridia</taxon>
        <taxon>Peptostreptococcales</taxon>
        <taxon>Peptostreptococcaceae</taxon>
        <taxon>Intestinibacter</taxon>
    </lineage>
</organism>
<protein>
    <submittedName>
        <fullName evidence="1">Uncharacterized protein</fullName>
    </submittedName>
</protein>
<evidence type="ECO:0000313" key="1">
    <source>
        <dbReference type="EMBL" id="MCB5446033.1"/>
    </source>
</evidence>
<evidence type="ECO:0000313" key="2">
    <source>
        <dbReference type="Proteomes" id="UP001299409"/>
    </source>
</evidence>
<sequence length="77" mass="8622">MKKEYKKPLINIDDFEVTERIAGACAEKGAEIVTNFHDLICAWGPDGYFVDTPACEIRVGDDECLDTIAATEAYFWS</sequence>
<proteinExistence type="predicted"/>
<comment type="caution">
    <text evidence="1">The sequence shown here is derived from an EMBL/GenBank/DDBJ whole genome shotgun (WGS) entry which is preliminary data.</text>
</comment>